<name>A0A4S2DPX8_9CLOT</name>
<dbReference type="Pfam" id="PF07314">
    <property type="entry name" value="Lit"/>
    <property type="match status" value="1"/>
</dbReference>
<proteinExistence type="predicted"/>
<dbReference type="EMBL" id="SRYR01000001">
    <property type="protein sequence ID" value="TGY44478.1"/>
    <property type="molecule type" value="Genomic_DNA"/>
</dbReference>
<dbReference type="InterPro" id="IPR010178">
    <property type="entry name" value="Lit"/>
</dbReference>
<keyword evidence="1" id="KW-0812">Transmembrane</keyword>
<reference evidence="2 3" key="1">
    <citation type="submission" date="2019-04" db="EMBL/GenBank/DDBJ databases">
        <title>Microbes associate with the intestines of laboratory mice.</title>
        <authorList>
            <person name="Navarre W."/>
            <person name="Wong E."/>
            <person name="Huang K."/>
            <person name="Tropini C."/>
            <person name="Ng K."/>
            <person name="Yu B."/>
        </authorList>
    </citation>
    <scope>NUCLEOTIDE SEQUENCE [LARGE SCALE GENOMIC DNA]</scope>
    <source>
        <strain evidence="2 3">NM50_B9-20</strain>
    </source>
</reference>
<keyword evidence="1" id="KW-1133">Transmembrane helix</keyword>
<dbReference type="RefSeq" id="WP_136005680.1">
    <property type="nucleotide sequence ID" value="NZ_SRYR01000001.1"/>
</dbReference>
<evidence type="ECO:0000313" key="3">
    <source>
        <dbReference type="Proteomes" id="UP000306888"/>
    </source>
</evidence>
<feature type="transmembrane region" description="Helical" evidence="1">
    <location>
        <begin position="190"/>
        <end position="211"/>
    </location>
</feature>
<keyword evidence="3" id="KW-1185">Reference proteome</keyword>
<feature type="transmembrane region" description="Helical" evidence="1">
    <location>
        <begin position="96"/>
        <end position="118"/>
    </location>
</feature>
<protein>
    <submittedName>
        <fullName evidence="2">TIGR01906 family membrane protein</fullName>
    </submittedName>
</protein>
<feature type="transmembrane region" description="Helical" evidence="1">
    <location>
        <begin position="130"/>
        <end position="151"/>
    </location>
</feature>
<feature type="transmembrane region" description="Helical" evidence="1">
    <location>
        <begin position="12"/>
        <end position="39"/>
    </location>
</feature>
<sequence>MNKILHFFKKAIIGIILATLTIGISVIAALNLTIIYSYLIDKYNLNTIVNLSKSSLLNDYYNLIYYLQNPLIKDLRFENFPMSVNGEFHFYEVKKIFLSIYLILFIIIVLSILYIYINKKIGKNVKLYKLLNYGANTLIVFLTTLLLSIYIDFSKAFTAFHKIFFNNDYWIFDERTDPIIKVLPEEVFKLYALIILLFIFIAVVSYKVYYLKNRSSYVIEKHNDNIKSEG</sequence>
<dbReference type="NCBIfam" id="TIGR01906">
    <property type="entry name" value="integ_TIGR01906"/>
    <property type="match status" value="1"/>
</dbReference>
<accession>A0A4S2DPX8</accession>
<evidence type="ECO:0000313" key="2">
    <source>
        <dbReference type="EMBL" id="TGY44478.1"/>
    </source>
</evidence>
<dbReference type="Proteomes" id="UP000306888">
    <property type="component" value="Unassembled WGS sequence"/>
</dbReference>
<keyword evidence="1" id="KW-0472">Membrane</keyword>
<gene>
    <name evidence="2" type="ORF">E5347_06600</name>
</gene>
<dbReference type="OrthoDB" id="9813051at2"/>
<dbReference type="AlphaFoldDB" id="A0A4S2DPX8"/>
<evidence type="ECO:0000256" key="1">
    <source>
        <dbReference type="SAM" id="Phobius"/>
    </source>
</evidence>
<organism evidence="2 3">
    <name type="scientific">Clostridium sartagoforme</name>
    <dbReference type="NCBI Taxonomy" id="84031"/>
    <lineage>
        <taxon>Bacteria</taxon>
        <taxon>Bacillati</taxon>
        <taxon>Bacillota</taxon>
        <taxon>Clostridia</taxon>
        <taxon>Eubacteriales</taxon>
        <taxon>Clostridiaceae</taxon>
        <taxon>Clostridium</taxon>
    </lineage>
</organism>
<comment type="caution">
    <text evidence="2">The sequence shown here is derived from an EMBL/GenBank/DDBJ whole genome shotgun (WGS) entry which is preliminary data.</text>
</comment>